<reference evidence="2" key="1">
    <citation type="journal article" date="2019" name="Int. J. Syst. Evol. Microbiol.">
        <title>The Global Catalogue of Microorganisms (GCM) 10K type strain sequencing project: providing services to taxonomists for standard genome sequencing and annotation.</title>
        <authorList>
            <consortium name="The Broad Institute Genomics Platform"/>
            <consortium name="The Broad Institute Genome Sequencing Center for Infectious Disease"/>
            <person name="Wu L."/>
            <person name="Ma J."/>
        </authorList>
    </citation>
    <scope>NUCLEOTIDE SEQUENCE [LARGE SCALE GENOMIC DNA]</scope>
    <source>
        <strain evidence="2">JCM 17326</strain>
    </source>
</reference>
<gene>
    <name evidence="1" type="ORF">GCM10022419_080610</name>
</gene>
<organism evidence="1 2">
    <name type="scientific">Nonomuraea rosea</name>
    <dbReference type="NCBI Taxonomy" id="638574"/>
    <lineage>
        <taxon>Bacteria</taxon>
        <taxon>Bacillati</taxon>
        <taxon>Actinomycetota</taxon>
        <taxon>Actinomycetes</taxon>
        <taxon>Streptosporangiales</taxon>
        <taxon>Streptosporangiaceae</taxon>
        <taxon>Nonomuraea</taxon>
    </lineage>
</organism>
<evidence type="ECO:0000313" key="1">
    <source>
        <dbReference type="EMBL" id="GAA3586337.1"/>
    </source>
</evidence>
<protein>
    <submittedName>
        <fullName evidence="1">Uncharacterized protein</fullName>
    </submittedName>
</protein>
<proteinExistence type="predicted"/>
<keyword evidence="2" id="KW-1185">Reference proteome</keyword>
<accession>A0ABP6YP36</accession>
<comment type="caution">
    <text evidence="1">The sequence shown here is derived from an EMBL/GenBank/DDBJ whole genome shotgun (WGS) entry which is preliminary data.</text>
</comment>
<evidence type="ECO:0000313" key="2">
    <source>
        <dbReference type="Proteomes" id="UP001500630"/>
    </source>
</evidence>
<dbReference type="EMBL" id="BAABDQ010000023">
    <property type="protein sequence ID" value="GAA3586337.1"/>
    <property type="molecule type" value="Genomic_DNA"/>
</dbReference>
<sequence length="50" mass="5667">MPAYIRIGTPQAADGSTREFWYRSYERVWVPLSSQAATVQKVSLHLIAQS</sequence>
<name>A0ABP6YP36_9ACTN</name>
<dbReference type="Proteomes" id="UP001500630">
    <property type="component" value="Unassembled WGS sequence"/>
</dbReference>